<dbReference type="EMBL" id="HE573020">
    <property type="protein sequence ID" value="CCC47698.1"/>
    <property type="molecule type" value="Genomic_DNA"/>
</dbReference>
<sequence>MNLTTRVRSHLLAPLLTAGNYALFLFPQALHDDFALYVCQCTAQHSSNSSLQCDAIPLCSLPAISCLLCCVRGYVSIALYMVNVTFNNNNNSNNNNNNNNYYYHHHFLLVFV</sequence>
<organism evidence="1">
    <name type="scientific">Trypanosoma vivax (strain Y486)</name>
    <dbReference type="NCBI Taxonomy" id="1055687"/>
    <lineage>
        <taxon>Eukaryota</taxon>
        <taxon>Discoba</taxon>
        <taxon>Euglenozoa</taxon>
        <taxon>Kinetoplastea</taxon>
        <taxon>Metakinetoplastina</taxon>
        <taxon>Trypanosomatida</taxon>
        <taxon>Trypanosomatidae</taxon>
        <taxon>Trypanosoma</taxon>
        <taxon>Duttonella</taxon>
    </lineage>
</organism>
<name>G0TUR3_TRYVY</name>
<protein>
    <submittedName>
        <fullName evidence="1">Uncharacterized protein</fullName>
    </submittedName>
</protein>
<proteinExistence type="predicted"/>
<gene>
    <name evidence="1" type="ORF">TVY486_0403650</name>
</gene>
<evidence type="ECO:0000313" key="1">
    <source>
        <dbReference type="EMBL" id="CCC47698.1"/>
    </source>
</evidence>
<reference evidence="1" key="1">
    <citation type="journal article" date="2012" name="Proc. Natl. Acad. Sci. U.S.A.">
        <title>Antigenic diversity is generated by distinct evolutionary mechanisms in African trypanosome species.</title>
        <authorList>
            <person name="Jackson A.P."/>
            <person name="Berry A."/>
            <person name="Aslett M."/>
            <person name="Allison H.C."/>
            <person name="Burton P."/>
            <person name="Vavrova-Anderson J."/>
            <person name="Brown R."/>
            <person name="Browne H."/>
            <person name="Corton N."/>
            <person name="Hauser H."/>
            <person name="Gamble J."/>
            <person name="Gilderthorp R."/>
            <person name="Marcello L."/>
            <person name="McQuillan J."/>
            <person name="Otto T.D."/>
            <person name="Quail M.A."/>
            <person name="Sanders M.J."/>
            <person name="van Tonder A."/>
            <person name="Ginger M.L."/>
            <person name="Field M.C."/>
            <person name="Barry J.D."/>
            <person name="Hertz-Fowler C."/>
            <person name="Berriman M."/>
        </authorList>
    </citation>
    <scope>NUCLEOTIDE SEQUENCE</scope>
    <source>
        <strain evidence="1">Y486</strain>
    </source>
</reference>
<dbReference type="VEuPathDB" id="TriTrypDB:TvY486_0403650"/>
<dbReference type="AlphaFoldDB" id="G0TUR3"/>
<accession>G0TUR3</accession>